<dbReference type="AlphaFoldDB" id="A0A1X7IG48"/>
<dbReference type="InterPro" id="IPR051533">
    <property type="entry name" value="WaaL-like"/>
</dbReference>
<sequence length="628" mass="71797">MTLKIDCTKIRILRLEHSINLLIVLLLFSLYVFLPSIDFLPFRRSPVTGKFIIFLLATLLIVCLFLGKLKVSDESFSIGRIDISILLLVVYITFNRYFFQPTYGFSIRFYELLGLLALYFVIKSLTPKHHSWLLIAAIIGANIQIIIGWLQLYGLIESNSSVLKVTGGFFNSGPYSGYLVAVFPIGLQFLKNGNFLIEDGKKYINIRKAIVHFAVVLNIIGCVTIIPALRSRAAFIVIFFTVGYIYRKNIQSFFEKNTKKRVVKVLLVLGAICCMITSIIFIYNFKKGSTEGRLLILKTTVEMLKDRPVMGFGYDRFHSNYMLYQSEYFEKHNNIKMALRAGNTAYAFNEPLQFSVENGILGLSILLLVLYFLIIRRGTLKENEPLYEMAMAGILSIIIFSLFSYPSKILPIKLVLILYVAILSANQASSFCNRFKPQNKSKSRSFYILLISLSISCLLFYKTLKLAKAYYVWNNSHENYLDKDFNLAVKGYRLIYPFFDTDGKFLTDYGLALYSAKDTYAAINILSKAKNYSNNSVIENVLGNCYKEIEDYKNAEICYQRSINMVPGSFRSHYLLLKMYSDNNQMENAVNVANRILNLKVTVPSETTFEIINGAKNFLKLQGVNYVD</sequence>
<dbReference type="PANTHER" id="PTHR37422:SF13">
    <property type="entry name" value="LIPOPOLYSACCHARIDE BIOSYNTHESIS PROTEIN PA4999-RELATED"/>
    <property type="match status" value="1"/>
</dbReference>
<evidence type="ECO:0000256" key="4">
    <source>
        <dbReference type="ARBA" id="ARBA00023136"/>
    </source>
</evidence>
<dbReference type="SUPFAM" id="SSF48452">
    <property type="entry name" value="TPR-like"/>
    <property type="match status" value="1"/>
</dbReference>
<organism evidence="8 9">
    <name type="scientific">Arenibacter troitsensis</name>
    <dbReference type="NCBI Taxonomy" id="188872"/>
    <lineage>
        <taxon>Bacteria</taxon>
        <taxon>Pseudomonadati</taxon>
        <taxon>Bacteroidota</taxon>
        <taxon>Flavobacteriia</taxon>
        <taxon>Flavobacteriales</taxon>
        <taxon>Flavobacteriaceae</taxon>
        <taxon>Arenibacter</taxon>
    </lineage>
</organism>
<feature type="transmembrane region" description="Helical" evidence="6">
    <location>
        <begin position="134"/>
        <end position="156"/>
    </location>
</feature>
<feature type="transmembrane region" description="Helical" evidence="6">
    <location>
        <begin position="176"/>
        <end position="197"/>
    </location>
</feature>
<name>A0A1X7IG48_9FLAO</name>
<dbReference type="Proteomes" id="UP000193420">
    <property type="component" value="Unassembled WGS sequence"/>
</dbReference>
<keyword evidence="9" id="KW-1185">Reference proteome</keyword>
<protein>
    <submittedName>
        <fullName evidence="8">O-antigen ligase</fullName>
    </submittedName>
</protein>
<feature type="transmembrane region" description="Helical" evidence="6">
    <location>
        <begin position="386"/>
        <end position="403"/>
    </location>
</feature>
<keyword evidence="8" id="KW-0436">Ligase</keyword>
<dbReference type="InterPro" id="IPR019734">
    <property type="entry name" value="TPR_rpt"/>
</dbReference>
<feature type="repeat" description="TPR" evidence="5">
    <location>
        <begin position="536"/>
        <end position="569"/>
    </location>
</feature>
<feature type="transmembrane region" description="Helical" evidence="6">
    <location>
        <begin position="233"/>
        <end position="250"/>
    </location>
</feature>
<comment type="subcellular location">
    <subcellularLocation>
        <location evidence="1">Membrane</location>
        <topology evidence="1">Multi-pass membrane protein</topology>
    </subcellularLocation>
</comment>
<evidence type="ECO:0000256" key="3">
    <source>
        <dbReference type="ARBA" id="ARBA00022989"/>
    </source>
</evidence>
<gene>
    <name evidence="8" type="ORF">SAMN03080602_00764</name>
</gene>
<evidence type="ECO:0000313" key="8">
    <source>
        <dbReference type="EMBL" id="SMG13241.1"/>
    </source>
</evidence>
<keyword evidence="4 6" id="KW-0472">Membrane</keyword>
<feature type="transmembrane region" description="Helical" evidence="6">
    <location>
        <begin position="81"/>
        <end position="99"/>
    </location>
</feature>
<dbReference type="Gene3D" id="1.25.40.10">
    <property type="entry name" value="Tetratricopeptide repeat domain"/>
    <property type="match status" value="1"/>
</dbReference>
<dbReference type="GO" id="GO:0016020">
    <property type="term" value="C:membrane"/>
    <property type="evidence" value="ECO:0007669"/>
    <property type="project" value="UniProtKB-SubCell"/>
</dbReference>
<dbReference type="Pfam" id="PF04932">
    <property type="entry name" value="Wzy_C"/>
    <property type="match status" value="1"/>
</dbReference>
<keyword evidence="2 6" id="KW-0812">Transmembrane</keyword>
<evidence type="ECO:0000256" key="6">
    <source>
        <dbReference type="SAM" id="Phobius"/>
    </source>
</evidence>
<feature type="transmembrane region" description="Helical" evidence="6">
    <location>
        <begin position="51"/>
        <end position="69"/>
    </location>
</feature>
<feature type="transmembrane region" description="Helical" evidence="6">
    <location>
        <begin position="209"/>
        <end position="227"/>
    </location>
</feature>
<feature type="transmembrane region" description="Helical" evidence="6">
    <location>
        <begin position="105"/>
        <end position="122"/>
    </location>
</feature>
<dbReference type="EMBL" id="FXAO01000001">
    <property type="protein sequence ID" value="SMG13241.1"/>
    <property type="molecule type" value="Genomic_DNA"/>
</dbReference>
<dbReference type="InterPro" id="IPR011990">
    <property type="entry name" value="TPR-like_helical_dom_sf"/>
</dbReference>
<reference evidence="9" key="1">
    <citation type="submission" date="2017-04" db="EMBL/GenBank/DDBJ databases">
        <authorList>
            <person name="Varghese N."/>
            <person name="Submissions S."/>
        </authorList>
    </citation>
    <scope>NUCLEOTIDE SEQUENCE [LARGE SCALE GENOMIC DNA]</scope>
    <source>
        <strain evidence="9">DSM 19835</strain>
    </source>
</reference>
<evidence type="ECO:0000256" key="1">
    <source>
        <dbReference type="ARBA" id="ARBA00004141"/>
    </source>
</evidence>
<keyword evidence="3 6" id="KW-1133">Transmembrane helix</keyword>
<dbReference type="Pfam" id="PF13181">
    <property type="entry name" value="TPR_8"/>
    <property type="match status" value="1"/>
</dbReference>
<dbReference type="InterPro" id="IPR007016">
    <property type="entry name" value="O-antigen_ligase-rel_domated"/>
</dbReference>
<dbReference type="GO" id="GO:0016874">
    <property type="term" value="F:ligase activity"/>
    <property type="evidence" value="ECO:0007669"/>
    <property type="project" value="UniProtKB-KW"/>
</dbReference>
<dbReference type="PROSITE" id="PS50005">
    <property type="entry name" value="TPR"/>
    <property type="match status" value="1"/>
</dbReference>
<dbReference type="STRING" id="188872.SAMN03080602_00764"/>
<keyword evidence="5" id="KW-0802">TPR repeat</keyword>
<feature type="transmembrane region" description="Helical" evidence="6">
    <location>
        <begin position="409"/>
        <end position="425"/>
    </location>
</feature>
<dbReference type="PANTHER" id="PTHR37422">
    <property type="entry name" value="TEICHURONIC ACID BIOSYNTHESIS PROTEIN TUAE"/>
    <property type="match status" value="1"/>
</dbReference>
<feature type="transmembrane region" description="Helical" evidence="6">
    <location>
        <begin position="446"/>
        <end position="464"/>
    </location>
</feature>
<accession>A0A1X7IG48</accession>
<evidence type="ECO:0000256" key="5">
    <source>
        <dbReference type="PROSITE-ProRule" id="PRU00339"/>
    </source>
</evidence>
<feature type="transmembrane region" description="Helical" evidence="6">
    <location>
        <begin position="262"/>
        <end position="285"/>
    </location>
</feature>
<feature type="domain" description="O-antigen ligase-related" evidence="7">
    <location>
        <begin position="220"/>
        <end position="366"/>
    </location>
</feature>
<proteinExistence type="predicted"/>
<evidence type="ECO:0000256" key="2">
    <source>
        <dbReference type="ARBA" id="ARBA00022692"/>
    </source>
</evidence>
<feature type="transmembrane region" description="Helical" evidence="6">
    <location>
        <begin position="356"/>
        <end position="374"/>
    </location>
</feature>
<evidence type="ECO:0000313" key="9">
    <source>
        <dbReference type="Proteomes" id="UP000193420"/>
    </source>
</evidence>
<evidence type="ECO:0000259" key="7">
    <source>
        <dbReference type="Pfam" id="PF04932"/>
    </source>
</evidence>
<feature type="transmembrane region" description="Helical" evidence="6">
    <location>
        <begin position="21"/>
        <end position="39"/>
    </location>
</feature>